<feature type="transmembrane region" description="Helical" evidence="2">
    <location>
        <begin position="36"/>
        <end position="57"/>
    </location>
</feature>
<dbReference type="InterPro" id="IPR030191">
    <property type="entry name" value="CodB"/>
</dbReference>
<proteinExistence type="predicted"/>
<evidence type="ECO:0000256" key="1">
    <source>
        <dbReference type="SAM" id="MobiDB-lite"/>
    </source>
</evidence>
<evidence type="ECO:0000313" key="4">
    <source>
        <dbReference type="Proteomes" id="UP001595783"/>
    </source>
</evidence>
<feature type="transmembrane region" description="Helical" evidence="2">
    <location>
        <begin position="63"/>
        <end position="85"/>
    </location>
</feature>
<keyword evidence="2" id="KW-0472">Membrane</keyword>
<dbReference type="Gene3D" id="1.10.4160.10">
    <property type="entry name" value="Hydantoin permease"/>
    <property type="match status" value="1"/>
</dbReference>
<dbReference type="EMBL" id="JBHRZO010000010">
    <property type="protein sequence ID" value="MFC3847442.1"/>
    <property type="molecule type" value="Genomic_DNA"/>
</dbReference>
<keyword evidence="2" id="KW-0812">Transmembrane</keyword>
<accession>A0ABV7ZJ33</accession>
<keyword evidence="2" id="KW-1133">Transmembrane helix</keyword>
<gene>
    <name evidence="3" type="ORF">ACFOPX_02680</name>
</gene>
<organism evidence="3 4">
    <name type="scientific">Helicobacter baculiformis</name>
    <dbReference type="NCBI Taxonomy" id="427351"/>
    <lineage>
        <taxon>Bacteria</taxon>
        <taxon>Pseudomonadati</taxon>
        <taxon>Campylobacterota</taxon>
        <taxon>Epsilonproteobacteria</taxon>
        <taxon>Campylobacterales</taxon>
        <taxon>Helicobacteraceae</taxon>
        <taxon>Helicobacter</taxon>
    </lineage>
</organism>
<sequence length="139" mass="15076">MPTHHPDDLMHKHSEDESTSVVNETRKAGRGSLMMSWWGVCSALFYVVVGVAMAQAYGTKNAIIGLLITVVAYSLINAFIASYAAKTGLSVALFSRVLFGSKGAALATLIFFATAIYYAVFEGYVIAVRLPPLPRPLRF</sequence>
<dbReference type="Proteomes" id="UP001595783">
    <property type="component" value="Unassembled WGS sequence"/>
</dbReference>
<protein>
    <submittedName>
        <fullName evidence="3">Uncharacterized protein</fullName>
    </submittedName>
</protein>
<feature type="compositionally biased region" description="Basic and acidic residues" evidence="1">
    <location>
        <begin position="1"/>
        <end position="16"/>
    </location>
</feature>
<dbReference type="PANTHER" id="PTHR30569">
    <property type="entry name" value="CYTOSINE TRANSPORTER CODB"/>
    <property type="match status" value="1"/>
</dbReference>
<evidence type="ECO:0000313" key="3">
    <source>
        <dbReference type="EMBL" id="MFC3847442.1"/>
    </source>
</evidence>
<dbReference type="RefSeq" id="WP_382262430.1">
    <property type="nucleotide sequence ID" value="NZ_JBHRZO010000010.1"/>
</dbReference>
<keyword evidence="4" id="KW-1185">Reference proteome</keyword>
<dbReference type="PANTHER" id="PTHR30569:SF0">
    <property type="entry name" value="CYTOSINE PERMEASE"/>
    <property type="match status" value="1"/>
</dbReference>
<evidence type="ECO:0000256" key="2">
    <source>
        <dbReference type="SAM" id="Phobius"/>
    </source>
</evidence>
<feature type="transmembrane region" description="Helical" evidence="2">
    <location>
        <begin position="97"/>
        <end position="120"/>
    </location>
</feature>
<comment type="caution">
    <text evidence="3">The sequence shown here is derived from an EMBL/GenBank/DDBJ whole genome shotgun (WGS) entry which is preliminary data.</text>
</comment>
<reference evidence="4" key="1">
    <citation type="journal article" date="2019" name="Int. J. Syst. Evol. Microbiol.">
        <title>The Global Catalogue of Microorganisms (GCM) 10K type strain sequencing project: providing services to taxonomists for standard genome sequencing and annotation.</title>
        <authorList>
            <consortium name="The Broad Institute Genomics Platform"/>
            <consortium name="The Broad Institute Genome Sequencing Center for Infectious Disease"/>
            <person name="Wu L."/>
            <person name="Ma J."/>
        </authorList>
    </citation>
    <scope>NUCLEOTIDE SEQUENCE [LARGE SCALE GENOMIC DNA]</scope>
    <source>
        <strain evidence="4">CCUG 53816</strain>
    </source>
</reference>
<feature type="region of interest" description="Disordered" evidence="1">
    <location>
        <begin position="1"/>
        <end position="22"/>
    </location>
</feature>
<name>A0ABV7ZJ33_9HELI</name>
<feature type="non-terminal residue" evidence="3">
    <location>
        <position position="139"/>
    </location>
</feature>